<evidence type="ECO:0000256" key="3">
    <source>
        <dbReference type="ARBA" id="ARBA00022982"/>
    </source>
</evidence>
<dbReference type="FunFam" id="3.40.30.10:FF:000001">
    <property type="entry name" value="Thioredoxin"/>
    <property type="match status" value="1"/>
</dbReference>
<dbReference type="PANTHER" id="PTHR43601">
    <property type="entry name" value="THIOREDOXIN, MITOCHONDRIAL"/>
    <property type="match status" value="1"/>
</dbReference>
<dbReference type="GO" id="GO:0045454">
    <property type="term" value="P:cell redox homeostasis"/>
    <property type="evidence" value="ECO:0007669"/>
    <property type="project" value="TreeGrafter"/>
</dbReference>
<dbReference type="GeneID" id="115472517"/>
<reference evidence="10 11" key="1">
    <citation type="submission" date="2025-04" db="UniProtKB">
        <authorList>
            <consortium name="RefSeq"/>
        </authorList>
    </citation>
    <scope>IDENTIFICATION</scope>
</reference>
<evidence type="ECO:0000313" key="17">
    <source>
        <dbReference type="RefSeq" id="XP_030062708.1"/>
    </source>
</evidence>
<evidence type="ECO:0000256" key="6">
    <source>
        <dbReference type="ARBA" id="ARBA00072145"/>
    </source>
</evidence>
<dbReference type="RefSeq" id="XP_030062691.1">
    <property type="nucleotide sequence ID" value="XM_030206831.1"/>
</dbReference>
<dbReference type="PROSITE" id="PS00194">
    <property type="entry name" value="THIOREDOXIN_1"/>
    <property type="match status" value="1"/>
</dbReference>
<evidence type="ECO:0000313" key="9">
    <source>
        <dbReference type="Proteomes" id="UP000515156"/>
    </source>
</evidence>
<evidence type="ECO:0000313" key="11">
    <source>
        <dbReference type="RefSeq" id="XP_030062671.1"/>
    </source>
</evidence>
<evidence type="ECO:0000313" key="16">
    <source>
        <dbReference type="RefSeq" id="XP_030062703.1"/>
    </source>
</evidence>
<evidence type="ECO:0000256" key="7">
    <source>
        <dbReference type="ARBA" id="ARBA00080538"/>
    </source>
</evidence>
<dbReference type="NCBIfam" id="TIGR01068">
    <property type="entry name" value="thioredoxin"/>
    <property type="match status" value="1"/>
</dbReference>
<dbReference type="RefSeq" id="XP_030062697.1">
    <property type="nucleotide sequence ID" value="XM_030206837.1"/>
</dbReference>
<keyword evidence="2" id="KW-0813">Transport</keyword>
<dbReference type="SUPFAM" id="SSF52833">
    <property type="entry name" value="Thioredoxin-like"/>
    <property type="match status" value="1"/>
</dbReference>
<dbReference type="PROSITE" id="PS51352">
    <property type="entry name" value="THIOREDOXIN_2"/>
    <property type="match status" value="1"/>
</dbReference>
<name>A0A6P7YID6_9AMPH</name>
<sequence length="172" mass="18935">MAQRILLQRVLSPYLKSLSVSLQCHSSLLVVGLQALCRHSLPTSVARAAHLHAVRSFSSSPVCRVAFNVQDGEDFHKRVIKSETPVIVDFHAEWCGPCKILGPRLEKMVAKKQGKVLMAKVDIDNHTELAIQYEVSAVPTVIAVKKGDVVDKFVGVKDEDQLEAFLIKVIGP</sequence>
<dbReference type="InterPro" id="IPR005746">
    <property type="entry name" value="Thioredoxin"/>
</dbReference>
<dbReference type="PRINTS" id="PR00421">
    <property type="entry name" value="THIOREDOXIN"/>
</dbReference>
<keyword evidence="4" id="KW-1015">Disulfide bond</keyword>
<evidence type="ECO:0000313" key="13">
    <source>
        <dbReference type="RefSeq" id="XP_030062684.1"/>
    </source>
</evidence>
<comment type="similarity">
    <text evidence="1">Belongs to the thioredoxin family.</text>
</comment>
<evidence type="ECO:0000313" key="18">
    <source>
        <dbReference type="RefSeq" id="XP_030062715.1"/>
    </source>
</evidence>
<dbReference type="PANTHER" id="PTHR43601:SF3">
    <property type="entry name" value="THIOREDOXIN, MITOCHONDRIAL"/>
    <property type="match status" value="1"/>
</dbReference>
<dbReference type="CTD" id="25828"/>
<accession>A0A6P7YID6</accession>
<proteinExistence type="inferred from homology"/>
<evidence type="ECO:0000256" key="1">
    <source>
        <dbReference type="ARBA" id="ARBA00008987"/>
    </source>
</evidence>
<dbReference type="GO" id="GO:0005739">
    <property type="term" value="C:mitochondrion"/>
    <property type="evidence" value="ECO:0007669"/>
    <property type="project" value="TreeGrafter"/>
</dbReference>
<keyword evidence="5" id="KW-0676">Redox-active center</keyword>
<dbReference type="RefSeq" id="XP_030062708.1">
    <property type="nucleotide sequence ID" value="XM_030206848.1"/>
</dbReference>
<evidence type="ECO:0000259" key="8">
    <source>
        <dbReference type="PROSITE" id="PS51352"/>
    </source>
</evidence>
<evidence type="ECO:0000313" key="10">
    <source>
        <dbReference type="RefSeq" id="XP_030062666.1"/>
    </source>
</evidence>
<evidence type="ECO:0000256" key="2">
    <source>
        <dbReference type="ARBA" id="ARBA00022448"/>
    </source>
</evidence>
<dbReference type="GO" id="GO:0015035">
    <property type="term" value="F:protein-disulfide reductase activity"/>
    <property type="evidence" value="ECO:0007669"/>
    <property type="project" value="InterPro"/>
</dbReference>
<dbReference type="RefSeq" id="XP_030062666.1">
    <property type="nucleotide sequence ID" value="XM_030206806.1"/>
</dbReference>
<dbReference type="CDD" id="cd02947">
    <property type="entry name" value="TRX_family"/>
    <property type="match status" value="1"/>
</dbReference>
<dbReference type="Proteomes" id="UP000515156">
    <property type="component" value="Chromosome 1"/>
</dbReference>
<dbReference type="RefSeq" id="XP_030062703.1">
    <property type="nucleotide sequence ID" value="XM_030206843.1"/>
</dbReference>
<evidence type="ECO:0000313" key="14">
    <source>
        <dbReference type="RefSeq" id="XP_030062691.1"/>
    </source>
</evidence>
<protein>
    <recommendedName>
        <fullName evidence="6">Thioredoxin, mitochondrial</fullName>
    </recommendedName>
    <alternativeName>
        <fullName evidence="7">Thioredoxin-2</fullName>
    </alternativeName>
</protein>
<dbReference type="RefSeq" id="XP_030062679.1">
    <property type="nucleotide sequence ID" value="XM_030206819.1"/>
</dbReference>
<organism evidence="9 13">
    <name type="scientific">Microcaecilia unicolor</name>
    <dbReference type="NCBI Taxonomy" id="1415580"/>
    <lineage>
        <taxon>Eukaryota</taxon>
        <taxon>Metazoa</taxon>
        <taxon>Chordata</taxon>
        <taxon>Craniata</taxon>
        <taxon>Vertebrata</taxon>
        <taxon>Euteleostomi</taxon>
        <taxon>Amphibia</taxon>
        <taxon>Gymnophiona</taxon>
        <taxon>Siphonopidae</taxon>
        <taxon>Microcaecilia</taxon>
    </lineage>
</organism>
<dbReference type="InterPro" id="IPR036249">
    <property type="entry name" value="Thioredoxin-like_sf"/>
</dbReference>
<dbReference type="Gene3D" id="3.40.30.10">
    <property type="entry name" value="Glutaredoxin"/>
    <property type="match status" value="1"/>
</dbReference>
<keyword evidence="9" id="KW-1185">Reference proteome</keyword>
<dbReference type="Pfam" id="PF00085">
    <property type="entry name" value="Thioredoxin"/>
    <property type="match status" value="1"/>
</dbReference>
<feature type="domain" description="Thioredoxin" evidence="8">
    <location>
        <begin position="56"/>
        <end position="171"/>
    </location>
</feature>
<dbReference type="RefSeq" id="XP_030062671.1">
    <property type="nucleotide sequence ID" value="XM_030206811.1"/>
</dbReference>
<dbReference type="InterPro" id="IPR013766">
    <property type="entry name" value="Thioredoxin_domain"/>
</dbReference>
<dbReference type="KEGG" id="muo:115472517"/>
<dbReference type="AlphaFoldDB" id="A0A6P7YID6"/>
<gene>
    <name evidence="10 11 12 13 14 15 16 17 18" type="primary">TXN2</name>
</gene>
<evidence type="ECO:0000313" key="12">
    <source>
        <dbReference type="RefSeq" id="XP_030062679.1"/>
    </source>
</evidence>
<dbReference type="RefSeq" id="XP_030062715.1">
    <property type="nucleotide sequence ID" value="XM_030206855.1"/>
</dbReference>
<dbReference type="InterPro" id="IPR017937">
    <property type="entry name" value="Thioredoxin_CS"/>
</dbReference>
<evidence type="ECO:0000313" key="15">
    <source>
        <dbReference type="RefSeq" id="XP_030062697.1"/>
    </source>
</evidence>
<dbReference type="RefSeq" id="XP_030062684.1">
    <property type="nucleotide sequence ID" value="XM_030206824.1"/>
</dbReference>
<evidence type="ECO:0000256" key="4">
    <source>
        <dbReference type="ARBA" id="ARBA00023157"/>
    </source>
</evidence>
<keyword evidence="3" id="KW-0249">Electron transport</keyword>
<evidence type="ECO:0000256" key="5">
    <source>
        <dbReference type="ARBA" id="ARBA00023284"/>
    </source>
</evidence>